<dbReference type="EMBL" id="FPKV01000003">
    <property type="protein sequence ID" value="SFZ93381.1"/>
    <property type="molecule type" value="Genomic_DNA"/>
</dbReference>
<proteinExistence type="predicted"/>
<reference evidence="2 3" key="1">
    <citation type="submission" date="2016-10" db="EMBL/GenBank/DDBJ databases">
        <authorList>
            <person name="de Groot N.N."/>
        </authorList>
    </citation>
    <scope>NUCLEOTIDE SEQUENCE [LARGE SCALE GENOMIC DNA]</scope>
    <source>
        <strain evidence="2 3">DSM 18180</strain>
    </source>
</reference>
<organism evidence="2 3">
    <name type="scientific">Flaviramulus basaltis</name>
    <dbReference type="NCBI Taxonomy" id="369401"/>
    <lineage>
        <taxon>Bacteria</taxon>
        <taxon>Pseudomonadati</taxon>
        <taxon>Bacteroidota</taxon>
        <taxon>Flavobacteriia</taxon>
        <taxon>Flavobacteriales</taxon>
        <taxon>Flavobacteriaceae</taxon>
        <taxon>Flaviramulus</taxon>
    </lineage>
</organism>
<keyword evidence="1" id="KW-0472">Membrane</keyword>
<keyword evidence="1" id="KW-0812">Transmembrane</keyword>
<name>A0A1K2ILN7_9FLAO</name>
<dbReference type="Proteomes" id="UP000182544">
    <property type="component" value="Unassembled WGS sequence"/>
</dbReference>
<sequence>MLEALKTYLLYGNRFCGVELTSKNGEEIHYGILLKKTKKALDIECGFNDTSIETLATKLPKNQAVFLVVNNDQILTKQIESEQSNPENLVYGAFSNINLDDFYYEIISQGKTHLISICRKTYLDALISDYKTKGIPIINMSLGNLVASGISKFTAYESLFTSNARVSFENNKIAAIEKTEIKACESYDINGLQVNNNQVLSFAGALDFVLHHFESISNLNNIKHDLKGDYSQSRYSGQFLKMGLVFILGILLINFFVFNHYFNEVNTLQQTSQVNKTTKEKLLKLDGAVNKSQKMVDDMLKSSASKSSFYINDIVQGLPNSILLSELNYQPLTKSIKKDKPIELNQNTMMISGESNNSDSFSKWIADLEAMQWIDNIEIVSYEDLSKSSSKFSLKLNMIHDQQD</sequence>
<accession>A0A1K2ILN7</accession>
<dbReference type="STRING" id="369401.SAMN05428642_103101"/>
<feature type="transmembrane region" description="Helical" evidence="1">
    <location>
        <begin position="242"/>
        <end position="262"/>
    </location>
</feature>
<evidence type="ECO:0008006" key="4">
    <source>
        <dbReference type="Google" id="ProtNLM"/>
    </source>
</evidence>
<gene>
    <name evidence="2" type="ORF">SAMN05428642_103101</name>
</gene>
<evidence type="ECO:0000313" key="3">
    <source>
        <dbReference type="Proteomes" id="UP000182544"/>
    </source>
</evidence>
<dbReference type="OrthoDB" id="1186626at2"/>
<keyword evidence="1" id="KW-1133">Transmembrane helix</keyword>
<keyword evidence="3" id="KW-1185">Reference proteome</keyword>
<evidence type="ECO:0000256" key="1">
    <source>
        <dbReference type="SAM" id="Phobius"/>
    </source>
</evidence>
<dbReference type="AlphaFoldDB" id="A0A1K2ILN7"/>
<protein>
    <recommendedName>
        <fullName evidence="4">Fimbrial assembly protein (PilN)</fullName>
    </recommendedName>
</protein>
<evidence type="ECO:0000313" key="2">
    <source>
        <dbReference type="EMBL" id="SFZ93381.1"/>
    </source>
</evidence>
<dbReference type="RefSeq" id="WP_072402749.1">
    <property type="nucleotide sequence ID" value="NZ_FPKV01000003.1"/>
</dbReference>